<evidence type="ECO:0000256" key="1">
    <source>
        <dbReference type="SAM" id="MobiDB-lite"/>
    </source>
</evidence>
<keyword evidence="3" id="KW-1185">Reference proteome</keyword>
<comment type="caution">
    <text evidence="2">The sequence shown here is derived from an EMBL/GenBank/DDBJ whole genome shotgun (WGS) entry which is preliminary data.</text>
</comment>
<protein>
    <submittedName>
        <fullName evidence="2">Uncharacterized protein</fullName>
    </submittedName>
</protein>
<accession>A0AAE0G9Y8</accession>
<evidence type="ECO:0000313" key="3">
    <source>
        <dbReference type="Proteomes" id="UP001190700"/>
    </source>
</evidence>
<proteinExistence type="predicted"/>
<name>A0AAE0G9Y8_9CHLO</name>
<feature type="region of interest" description="Disordered" evidence="1">
    <location>
        <begin position="41"/>
        <end position="101"/>
    </location>
</feature>
<dbReference type="AlphaFoldDB" id="A0AAE0G9Y8"/>
<dbReference type="Proteomes" id="UP001190700">
    <property type="component" value="Unassembled WGS sequence"/>
</dbReference>
<evidence type="ECO:0000313" key="2">
    <source>
        <dbReference type="EMBL" id="KAK3274297.1"/>
    </source>
</evidence>
<feature type="compositionally biased region" description="Pro residues" evidence="1">
    <location>
        <begin position="47"/>
        <end position="56"/>
    </location>
</feature>
<sequence length="138" mass="15240">MLRHSFRGAPPQQLLHWRRPLLQPHLLTYGLVHELGVLESPSNAAPARPPPRPPSPGTLTRSDSSSLPFRAPPSTARQTPVSRASPPLPHGGWAQKRRRCGASEMRWGKIARYCAENEQRARIGTTSSNTVTTAEQLK</sequence>
<organism evidence="2 3">
    <name type="scientific">Cymbomonas tetramitiformis</name>
    <dbReference type="NCBI Taxonomy" id="36881"/>
    <lineage>
        <taxon>Eukaryota</taxon>
        <taxon>Viridiplantae</taxon>
        <taxon>Chlorophyta</taxon>
        <taxon>Pyramimonadophyceae</taxon>
        <taxon>Pyramimonadales</taxon>
        <taxon>Pyramimonadaceae</taxon>
        <taxon>Cymbomonas</taxon>
    </lineage>
</organism>
<feature type="compositionally biased region" description="Polar residues" evidence="1">
    <location>
        <begin position="124"/>
        <end position="138"/>
    </location>
</feature>
<reference evidence="2 3" key="1">
    <citation type="journal article" date="2015" name="Genome Biol. Evol.">
        <title>Comparative Genomics of a Bacterivorous Green Alga Reveals Evolutionary Causalities and Consequences of Phago-Mixotrophic Mode of Nutrition.</title>
        <authorList>
            <person name="Burns J.A."/>
            <person name="Paasch A."/>
            <person name="Narechania A."/>
            <person name="Kim E."/>
        </authorList>
    </citation>
    <scope>NUCLEOTIDE SEQUENCE [LARGE SCALE GENOMIC DNA]</scope>
    <source>
        <strain evidence="2 3">PLY_AMNH</strain>
    </source>
</reference>
<gene>
    <name evidence="2" type="ORF">CYMTET_17515</name>
</gene>
<feature type="compositionally biased region" description="Polar residues" evidence="1">
    <location>
        <begin position="57"/>
        <end position="67"/>
    </location>
</feature>
<dbReference type="EMBL" id="LGRX02007805">
    <property type="protein sequence ID" value="KAK3274297.1"/>
    <property type="molecule type" value="Genomic_DNA"/>
</dbReference>
<feature type="region of interest" description="Disordered" evidence="1">
    <location>
        <begin position="118"/>
        <end position="138"/>
    </location>
</feature>